<comment type="caution">
    <text evidence="9">The sequence shown here is derived from an EMBL/GenBank/DDBJ whole genome shotgun (WGS) entry which is preliminary data.</text>
</comment>
<evidence type="ECO:0000256" key="4">
    <source>
        <dbReference type="ARBA" id="ARBA00023067"/>
    </source>
</evidence>
<feature type="compositionally biased region" description="Pro residues" evidence="7">
    <location>
        <begin position="772"/>
        <end position="785"/>
    </location>
</feature>
<feature type="region of interest" description="Disordered" evidence="7">
    <location>
        <begin position="212"/>
        <end position="234"/>
    </location>
</feature>
<proteinExistence type="predicted"/>
<feature type="compositionally biased region" description="Polar residues" evidence="7">
    <location>
        <begin position="811"/>
        <end position="824"/>
    </location>
</feature>
<sequence length="824" mass="90757">MSTESPTGPLRHQHVSQGPFREHHKYLQQAVLQLHRGEKIRTSQLHHLKSHVGGPNDASVWLLLSKLALCCDIGQGNFALSYWKQQWEGERGPSASTETLNHVLAVLRKVSRQLPQGAVRELIGDLEAQLQQLSLPTEIIPAAVECLHSLKRSVQRERPEALAAGGDLEAQEEQLVRHLVLLGEAAQPAPRAVSRQLHQLVQSCFAGVEDEGARRKSAGRRSLRGGGRQSRGGGCPQVTRLVRAHAVIVMGILSLQNETLAKSAVPTMGNALASSTDPMMRANLVVVLTDMCKRYAVLVDPYLPVVTRCLKDPVRAIRSLVLTCLLQLLQQDFVKLHGRLFYRLLSALTDQEAEVRELAEFGLVECVGRRLPHIFYQRFVECMCYLNSYSGGGQAEGIVETSERDRRLFGAGREERLALYRFLLLNMPDEDRFKLTLALTQSVLMPCAEEPGPTPGMEEQCPEMLHDALWVLCSEEIKLQTIATAAEEAAQEEDPNRAALQVVRRTVLSNVVRVNLVENVIPVVIALKNKLEAAQSPLLRWLLMFLRDLMRDYKAEAKDMLAADKKLASEVAFDLRRLEREEEEEAAALAVNNPTTPSRTPGRAPNAEMQELLDTARKLREEAVKRRSIIVLPEVADAEAGATENGAAEAENRCLAEVGNSDPVATPTGRPGVRKELWMGEDPENENLPDATNGTSPVQSPEKRGRKRGSSTPTTPRVPERLRSPRRRFSVELGTPDASQSLKDPFKKPTPPRPLATPKQARRKSSTQEAPSTPPVPHSAPPPDILPSEGEPDQGTSSPEQAAAVDDEATTPVQCSTSGVNQDE</sequence>
<evidence type="ECO:0000313" key="10">
    <source>
        <dbReference type="Proteomes" id="UP000821853"/>
    </source>
</evidence>
<dbReference type="OrthoDB" id="6437653at2759"/>
<dbReference type="GO" id="GO:0000779">
    <property type="term" value="C:condensed chromosome, centromeric region"/>
    <property type="evidence" value="ECO:0007669"/>
    <property type="project" value="TreeGrafter"/>
</dbReference>
<protein>
    <recommendedName>
        <fullName evidence="8">Condensin complex subunit 1 C-terminal domain-containing protein</fullName>
    </recommendedName>
</protein>
<dbReference type="GO" id="GO:0042393">
    <property type="term" value="F:histone binding"/>
    <property type="evidence" value="ECO:0007669"/>
    <property type="project" value="TreeGrafter"/>
</dbReference>
<dbReference type="EMBL" id="JABSTR010000011">
    <property type="protein sequence ID" value="KAH9381254.1"/>
    <property type="molecule type" value="Genomic_DNA"/>
</dbReference>
<dbReference type="GO" id="GO:0007076">
    <property type="term" value="P:mitotic chromosome condensation"/>
    <property type="evidence" value="ECO:0007669"/>
    <property type="project" value="InterPro"/>
</dbReference>
<dbReference type="AlphaFoldDB" id="A0A9J6GRR2"/>
<evidence type="ECO:0000256" key="3">
    <source>
        <dbReference type="ARBA" id="ARBA00022776"/>
    </source>
</evidence>
<dbReference type="Gene3D" id="1.25.10.10">
    <property type="entry name" value="Leucine-rich Repeat Variant"/>
    <property type="match status" value="1"/>
</dbReference>
<feature type="region of interest" description="Disordered" evidence="7">
    <location>
        <begin position="584"/>
        <end position="607"/>
    </location>
</feature>
<dbReference type="GO" id="GO:0000796">
    <property type="term" value="C:condensin complex"/>
    <property type="evidence" value="ECO:0007669"/>
    <property type="project" value="TreeGrafter"/>
</dbReference>
<evidence type="ECO:0000256" key="7">
    <source>
        <dbReference type="SAM" id="MobiDB-lite"/>
    </source>
</evidence>
<keyword evidence="2" id="KW-0132">Cell division</keyword>
<dbReference type="PANTHER" id="PTHR14222">
    <property type="entry name" value="CONDENSIN"/>
    <property type="match status" value="1"/>
</dbReference>
<dbReference type="PANTHER" id="PTHR14222:SF1">
    <property type="entry name" value="CONDENSIN-2 COMPLEX SUBUNIT D3"/>
    <property type="match status" value="1"/>
</dbReference>
<dbReference type="Pfam" id="PF12717">
    <property type="entry name" value="Cnd1"/>
    <property type="match status" value="1"/>
</dbReference>
<feature type="compositionally biased region" description="Polar residues" evidence="7">
    <location>
        <begin position="690"/>
        <end position="699"/>
    </location>
</feature>
<dbReference type="InterPro" id="IPR016024">
    <property type="entry name" value="ARM-type_fold"/>
</dbReference>
<evidence type="ECO:0000259" key="8">
    <source>
        <dbReference type="Pfam" id="PF12717"/>
    </source>
</evidence>
<dbReference type="GO" id="GO:0051301">
    <property type="term" value="P:cell division"/>
    <property type="evidence" value="ECO:0007669"/>
    <property type="project" value="UniProtKB-KW"/>
</dbReference>
<keyword evidence="10" id="KW-1185">Reference proteome</keyword>
<dbReference type="InterPro" id="IPR032682">
    <property type="entry name" value="Cnd1_C"/>
</dbReference>
<evidence type="ECO:0000256" key="1">
    <source>
        <dbReference type="ARBA" id="ARBA00004123"/>
    </source>
</evidence>
<evidence type="ECO:0000256" key="6">
    <source>
        <dbReference type="ARBA" id="ARBA00023306"/>
    </source>
</evidence>
<reference evidence="9 10" key="1">
    <citation type="journal article" date="2020" name="Cell">
        <title>Large-Scale Comparative Analyses of Tick Genomes Elucidate Their Genetic Diversity and Vector Capacities.</title>
        <authorList>
            <consortium name="Tick Genome and Microbiome Consortium (TIGMIC)"/>
            <person name="Jia N."/>
            <person name="Wang J."/>
            <person name="Shi W."/>
            <person name="Du L."/>
            <person name="Sun Y."/>
            <person name="Zhan W."/>
            <person name="Jiang J.F."/>
            <person name="Wang Q."/>
            <person name="Zhang B."/>
            <person name="Ji P."/>
            <person name="Bell-Sakyi L."/>
            <person name="Cui X.M."/>
            <person name="Yuan T.T."/>
            <person name="Jiang B.G."/>
            <person name="Yang W.F."/>
            <person name="Lam T.T."/>
            <person name="Chang Q.C."/>
            <person name="Ding S.J."/>
            <person name="Wang X.J."/>
            <person name="Zhu J.G."/>
            <person name="Ruan X.D."/>
            <person name="Zhao L."/>
            <person name="Wei J.T."/>
            <person name="Ye R.Z."/>
            <person name="Que T.C."/>
            <person name="Du C.H."/>
            <person name="Zhou Y.H."/>
            <person name="Cheng J.X."/>
            <person name="Dai P.F."/>
            <person name="Guo W.B."/>
            <person name="Han X.H."/>
            <person name="Huang E.J."/>
            <person name="Li L.F."/>
            <person name="Wei W."/>
            <person name="Gao Y.C."/>
            <person name="Liu J.Z."/>
            <person name="Shao H.Z."/>
            <person name="Wang X."/>
            <person name="Wang C.C."/>
            <person name="Yang T.C."/>
            <person name="Huo Q.B."/>
            <person name="Li W."/>
            <person name="Chen H.Y."/>
            <person name="Chen S.E."/>
            <person name="Zhou L.G."/>
            <person name="Ni X.B."/>
            <person name="Tian J.H."/>
            <person name="Sheng Y."/>
            <person name="Liu T."/>
            <person name="Pan Y.S."/>
            <person name="Xia L.Y."/>
            <person name="Li J."/>
            <person name="Zhao F."/>
            <person name="Cao W.C."/>
        </authorList>
    </citation>
    <scope>NUCLEOTIDE SEQUENCE [LARGE SCALE GENOMIC DNA]</scope>
    <source>
        <strain evidence="9">HaeL-2018</strain>
    </source>
</reference>
<dbReference type="GO" id="GO:0005634">
    <property type="term" value="C:nucleus"/>
    <property type="evidence" value="ECO:0007669"/>
    <property type="project" value="UniProtKB-SubCell"/>
</dbReference>
<evidence type="ECO:0000256" key="2">
    <source>
        <dbReference type="ARBA" id="ARBA00022618"/>
    </source>
</evidence>
<dbReference type="GO" id="GO:0010032">
    <property type="term" value="P:meiotic chromosome condensation"/>
    <property type="evidence" value="ECO:0007669"/>
    <property type="project" value="TreeGrafter"/>
</dbReference>
<feature type="domain" description="Condensin complex subunit 1 C-terminal" evidence="8">
    <location>
        <begin position="279"/>
        <end position="397"/>
    </location>
</feature>
<accession>A0A9J6GRR2</accession>
<comment type="subcellular location">
    <subcellularLocation>
        <location evidence="1">Nucleus</location>
    </subcellularLocation>
</comment>
<evidence type="ECO:0000313" key="9">
    <source>
        <dbReference type="EMBL" id="KAH9381254.1"/>
    </source>
</evidence>
<feature type="compositionally biased region" description="Gly residues" evidence="7">
    <location>
        <begin position="224"/>
        <end position="234"/>
    </location>
</feature>
<keyword evidence="3" id="KW-0498">Mitosis</keyword>
<keyword evidence="4" id="KW-0226">DNA condensation</keyword>
<dbReference type="SUPFAM" id="SSF48371">
    <property type="entry name" value="ARM repeat"/>
    <property type="match status" value="1"/>
</dbReference>
<gene>
    <name evidence="9" type="ORF">HPB48_014435</name>
</gene>
<keyword evidence="5" id="KW-0539">Nucleus</keyword>
<dbReference type="VEuPathDB" id="VectorBase:HLOH_065157"/>
<dbReference type="Proteomes" id="UP000821853">
    <property type="component" value="Chromosome 9"/>
</dbReference>
<name>A0A9J6GRR2_HAELO</name>
<dbReference type="InterPro" id="IPR011989">
    <property type="entry name" value="ARM-like"/>
</dbReference>
<organism evidence="9 10">
    <name type="scientific">Haemaphysalis longicornis</name>
    <name type="common">Bush tick</name>
    <dbReference type="NCBI Taxonomy" id="44386"/>
    <lineage>
        <taxon>Eukaryota</taxon>
        <taxon>Metazoa</taxon>
        <taxon>Ecdysozoa</taxon>
        <taxon>Arthropoda</taxon>
        <taxon>Chelicerata</taxon>
        <taxon>Arachnida</taxon>
        <taxon>Acari</taxon>
        <taxon>Parasitiformes</taxon>
        <taxon>Ixodida</taxon>
        <taxon>Ixodoidea</taxon>
        <taxon>Ixodidae</taxon>
        <taxon>Haemaphysalinae</taxon>
        <taxon>Haemaphysalis</taxon>
    </lineage>
</organism>
<evidence type="ECO:0000256" key="5">
    <source>
        <dbReference type="ARBA" id="ARBA00023242"/>
    </source>
</evidence>
<keyword evidence="6" id="KW-0131">Cell cycle</keyword>
<dbReference type="OMA" id="ERTEECQ"/>
<feature type="region of interest" description="Disordered" evidence="7">
    <location>
        <begin position="658"/>
        <end position="824"/>
    </location>
</feature>
<dbReference type="InterPro" id="IPR026971">
    <property type="entry name" value="CND1/NCAPD3"/>
</dbReference>